<dbReference type="PRINTS" id="PR00034">
    <property type="entry name" value="HTHCRP"/>
</dbReference>
<protein>
    <submittedName>
        <fullName evidence="5">Crp/Fnr family transcriptional regulator</fullName>
    </submittedName>
</protein>
<dbReference type="PANTHER" id="PTHR24567">
    <property type="entry name" value="CRP FAMILY TRANSCRIPTIONAL REGULATORY PROTEIN"/>
    <property type="match status" value="1"/>
</dbReference>
<name>A0A9D2BTZ2_9FIRM</name>
<dbReference type="EMBL" id="DXEI01000026">
    <property type="protein sequence ID" value="HIX94086.1"/>
    <property type="molecule type" value="Genomic_DNA"/>
</dbReference>
<evidence type="ECO:0000313" key="6">
    <source>
        <dbReference type="Proteomes" id="UP000886751"/>
    </source>
</evidence>
<dbReference type="Pfam" id="PF00027">
    <property type="entry name" value="cNMP_binding"/>
    <property type="match status" value="1"/>
</dbReference>
<sequence length="219" mass="24240">MTLAELFPAWGKLTPAQQQAVTAAAALRTVPKGTLLYSGPADCLGFLLVRSGQLRVYILSGDGREVTLYRLLPRDLCLLSAACVLRGLQFPVAIEAEKDSELWVLPARQYQQLMEQSAPVANYTNEVLATRFADVMWLVEQILWQRFDKRLAAFLLQESALEGTAALRLTHEAIGRHLGSPREVVTRMLRYFQAEGLVELAHGAVTLTDTARLQTMADG</sequence>
<dbReference type="InterPro" id="IPR036388">
    <property type="entry name" value="WH-like_DNA-bd_sf"/>
</dbReference>
<dbReference type="GO" id="GO:0003700">
    <property type="term" value="F:DNA-binding transcription factor activity"/>
    <property type="evidence" value="ECO:0007669"/>
    <property type="project" value="TreeGrafter"/>
</dbReference>
<dbReference type="AlphaFoldDB" id="A0A9D2BTZ2"/>
<feature type="domain" description="HTH crp-type" evidence="4">
    <location>
        <begin position="145"/>
        <end position="211"/>
    </location>
</feature>
<dbReference type="Gene3D" id="1.10.10.10">
    <property type="entry name" value="Winged helix-like DNA-binding domain superfamily/Winged helix DNA-binding domain"/>
    <property type="match status" value="1"/>
</dbReference>
<dbReference type="InterPro" id="IPR018490">
    <property type="entry name" value="cNMP-bd_dom_sf"/>
</dbReference>
<dbReference type="Gene3D" id="2.60.120.10">
    <property type="entry name" value="Jelly Rolls"/>
    <property type="match status" value="1"/>
</dbReference>
<dbReference type="CDD" id="cd00038">
    <property type="entry name" value="CAP_ED"/>
    <property type="match status" value="1"/>
</dbReference>
<dbReference type="SUPFAM" id="SSF51206">
    <property type="entry name" value="cAMP-binding domain-like"/>
    <property type="match status" value="1"/>
</dbReference>
<dbReference type="SUPFAM" id="SSF46785">
    <property type="entry name" value="Winged helix' DNA-binding domain"/>
    <property type="match status" value="1"/>
</dbReference>
<dbReference type="GO" id="GO:0005829">
    <property type="term" value="C:cytosol"/>
    <property type="evidence" value="ECO:0007669"/>
    <property type="project" value="TreeGrafter"/>
</dbReference>
<evidence type="ECO:0000256" key="1">
    <source>
        <dbReference type="ARBA" id="ARBA00023015"/>
    </source>
</evidence>
<dbReference type="SMART" id="SM00100">
    <property type="entry name" value="cNMP"/>
    <property type="match status" value="1"/>
</dbReference>
<keyword evidence="2" id="KW-0238">DNA-binding</keyword>
<reference evidence="5" key="1">
    <citation type="journal article" date="2021" name="PeerJ">
        <title>Extensive microbial diversity within the chicken gut microbiome revealed by metagenomics and culture.</title>
        <authorList>
            <person name="Gilroy R."/>
            <person name="Ravi A."/>
            <person name="Getino M."/>
            <person name="Pursley I."/>
            <person name="Horton D.L."/>
            <person name="Alikhan N.F."/>
            <person name="Baker D."/>
            <person name="Gharbi K."/>
            <person name="Hall N."/>
            <person name="Watson M."/>
            <person name="Adriaenssens E.M."/>
            <person name="Foster-Nyarko E."/>
            <person name="Jarju S."/>
            <person name="Secka A."/>
            <person name="Antonio M."/>
            <person name="Oren A."/>
            <person name="Chaudhuri R.R."/>
            <person name="La Ragione R."/>
            <person name="Hildebrand F."/>
            <person name="Pallen M.J."/>
        </authorList>
    </citation>
    <scope>NUCLEOTIDE SEQUENCE</scope>
    <source>
        <strain evidence="5">ChiHecec2B26-7398</strain>
    </source>
</reference>
<evidence type="ECO:0000256" key="2">
    <source>
        <dbReference type="ARBA" id="ARBA00023125"/>
    </source>
</evidence>
<proteinExistence type="predicted"/>
<dbReference type="InterPro" id="IPR050397">
    <property type="entry name" value="Env_Response_Regulators"/>
</dbReference>
<dbReference type="InterPro" id="IPR012318">
    <property type="entry name" value="HTH_CRP"/>
</dbReference>
<evidence type="ECO:0000313" key="5">
    <source>
        <dbReference type="EMBL" id="HIX94086.1"/>
    </source>
</evidence>
<evidence type="ECO:0000259" key="4">
    <source>
        <dbReference type="PROSITE" id="PS51063"/>
    </source>
</evidence>
<dbReference type="InterPro" id="IPR014710">
    <property type="entry name" value="RmlC-like_jellyroll"/>
</dbReference>
<comment type="caution">
    <text evidence="5">The sequence shown here is derived from an EMBL/GenBank/DDBJ whole genome shotgun (WGS) entry which is preliminary data.</text>
</comment>
<organism evidence="5 6">
    <name type="scientific">Candidatus Gemmiger excrementipullorum</name>
    <dbReference type="NCBI Taxonomy" id="2838610"/>
    <lineage>
        <taxon>Bacteria</taxon>
        <taxon>Bacillati</taxon>
        <taxon>Bacillota</taxon>
        <taxon>Clostridia</taxon>
        <taxon>Eubacteriales</taxon>
        <taxon>Gemmiger</taxon>
    </lineage>
</organism>
<gene>
    <name evidence="5" type="ORF">H9846_01335</name>
</gene>
<dbReference type="SMART" id="SM00419">
    <property type="entry name" value="HTH_CRP"/>
    <property type="match status" value="1"/>
</dbReference>
<dbReference type="Pfam" id="PF13545">
    <property type="entry name" value="HTH_Crp_2"/>
    <property type="match status" value="1"/>
</dbReference>
<dbReference type="Proteomes" id="UP000886751">
    <property type="component" value="Unassembled WGS sequence"/>
</dbReference>
<dbReference type="InterPro" id="IPR000595">
    <property type="entry name" value="cNMP-bd_dom"/>
</dbReference>
<dbReference type="PANTHER" id="PTHR24567:SF74">
    <property type="entry name" value="HTH-TYPE TRANSCRIPTIONAL REGULATOR ARCR"/>
    <property type="match status" value="1"/>
</dbReference>
<reference evidence="5" key="2">
    <citation type="submission" date="2021-04" db="EMBL/GenBank/DDBJ databases">
        <authorList>
            <person name="Gilroy R."/>
        </authorList>
    </citation>
    <scope>NUCLEOTIDE SEQUENCE</scope>
    <source>
        <strain evidence="5">ChiHecec2B26-7398</strain>
    </source>
</reference>
<dbReference type="PROSITE" id="PS51063">
    <property type="entry name" value="HTH_CRP_2"/>
    <property type="match status" value="1"/>
</dbReference>
<dbReference type="GO" id="GO:0003677">
    <property type="term" value="F:DNA binding"/>
    <property type="evidence" value="ECO:0007669"/>
    <property type="project" value="UniProtKB-KW"/>
</dbReference>
<accession>A0A9D2BTZ2</accession>
<evidence type="ECO:0000256" key="3">
    <source>
        <dbReference type="ARBA" id="ARBA00023163"/>
    </source>
</evidence>
<dbReference type="InterPro" id="IPR036390">
    <property type="entry name" value="WH_DNA-bd_sf"/>
</dbReference>
<keyword evidence="3" id="KW-0804">Transcription</keyword>
<keyword evidence="1" id="KW-0805">Transcription regulation</keyword>